<dbReference type="InterPro" id="IPR036259">
    <property type="entry name" value="MFS_trans_sf"/>
</dbReference>
<feature type="transmembrane region" description="Helical" evidence="7">
    <location>
        <begin position="159"/>
        <end position="181"/>
    </location>
</feature>
<dbReference type="EMBL" id="WWHY01000001">
    <property type="protein sequence ID" value="MYR35159.1"/>
    <property type="molecule type" value="Genomic_DNA"/>
</dbReference>
<dbReference type="SUPFAM" id="SSF103473">
    <property type="entry name" value="MFS general substrate transporter"/>
    <property type="match status" value="1"/>
</dbReference>
<gene>
    <name evidence="9" type="ORF">GTW20_23580</name>
</gene>
<dbReference type="PANTHER" id="PTHR23519:SF1">
    <property type="entry name" value="AUTOPHAGY-RELATED PROTEIN 22"/>
    <property type="match status" value="1"/>
</dbReference>
<evidence type="ECO:0000256" key="6">
    <source>
        <dbReference type="SAM" id="MobiDB-lite"/>
    </source>
</evidence>
<protein>
    <submittedName>
        <fullName evidence="9">MFS transporter</fullName>
    </submittedName>
</protein>
<feature type="transmembrane region" description="Helical" evidence="7">
    <location>
        <begin position="354"/>
        <end position="372"/>
    </location>
</feature>
<comment type="caution">
    <text evidence="9">The sequence shown here is derived from an EMBL/GenBank/DDBJ whole genome shotgun (WGS) entry which is preliminary data.</text>
</comment>
<sequence>MEPGAPRDLEERIVPSMPTPPSPPAADNSPSTDPRQRRREQRGWYTYDWANQVFITSVVTVLIGPYLSGLACSEAGAGGDCSTPGLTIHPLGFEWFGLHPNSFHPLVTTVAGLILLVMLPIVGALADHTRHKKRWLLWLAAAGSLCVSSLYFTDDYRTAALMFILGNTFYGMSLVVFNAFLPEISTSDERNRVSVTGWALAYLGGGLLLAAHMGLLASAESLGVSEGHAVRIAFASVGVWWLLFSIVGIRLLRNRYGALAAESGAPRLGASLKQYWRTLREMRSFPNTLLFLIAFVLFNNGIQAVIYFAGSFASQDLGLSLAILSATILLIQFVAFAGALIMGWIGRRFGTKNTVLGSLVVWCGLVTCGYYLPPGDPVLFLLLGAGIGMVLGGTQSLARALYSLLIPRGREAEYFSLFQLADRGSVLLGAASITLVVNLTGGFRTAIFSLVIFFIIGGLLLWRADLKAGIEAAGNKVPDNL</sequence>
<dbReference type="GO" id="GO:0005886">
    <property type="term" value="C:plasma membrane"/>
    <property type="evidence" value="ECO:0007669"/>
    <property type="project" value="UniProtKB-SubCell"/>
</dbReference>
<dbReference type="Gene3D" id="1.20.1250.20">
    <property type="entry name" value="MFS general substrate transporter like domains"/>
    <property type="match status" value="2"/>
</dbReference>
<feature type="transmembrane region" description="Helical" evidence="7">
    <location>
        <begin position="321"/>
        <end position="342"/>
    </location>
</feature>
<feature type="domain" description="Major facilitator superfamily (MFS) profile" evidence="8">
    <location>
        <begin position="287"/>
        <end position="481"/>
    </location>
</feature>
<evidence type="ECO:0000256" key="4">
    <source>
        <dbReference type="ARBA" id="ARBA00022989"/>
    </source>
</evidence>
<dbReference type="GO" id="GO:0022857">
    <property type="term" value="F:transmembrane transporter activity"/>
    <property type="evidence" value="ECO:0007669"/>
    <property type="project" value="InterPro"/>
</dbReference>
<evidence type="ECO:0000256" key="5">
    <source>
        <dbReference type="ARBA" id="ARBA00023136"/>
    </source>
</evidence>
<organism evidence="9 10">
    <name type="scientific">Nocardiopsis alba</name>
    <dbReference type="NCBI Taxonomy" id="53437"/>
    <lineage>
        <taxon>Bacteria</taxon>
        <taxon>Bacillati</taxon>
        <taxon>Actinomycetota</taxon>
        <taxon>Actinomycetes</taxon>
        <taxon>Streptosporangiales</taxon>
        <taxon>Nocardiopsidaceae</taxon>
        <taxon>Nocardiopsis</taxon>
    </lineage>
</organism>
<feature type="transmembrane region" description="Helical" evidence="7">
    <location>
        <begin position="103"/>
        <end position="123"/>
    </location>
</feature>
<feature type="transmembrane region" description="Helical" evidence="7">
    <location>
        <begin position="414"/>
        <end position="437"/>
    </location>
</feature>
<keyword evidence="5 7" id="KW-0472">Membrane</keyword>
<dbReference type="PROSITE" id="PS50850">
    <property type="entry name" value="MFS"/>
    <property type="match status" value="1"/>
</dbReference>
<reference evidence="9 10" key="1">
    <citation type="journal article" date="2019" name="Nat. Commun.">
        <title>The antimicrobial potential of Streptomyces from insect microbiomes.</title>
        <authorList>
            <person name="Chevrette M.G."/>
            <person name="Carlson C.M."/>
            <person name="Ortega H.E."/>
            <person name="Thomas C."/>
            <person name="Ananiev G.E."/>
            <person name="Barns K.J."/>
            <person name="Book A.J."/>
            <person name="Cagnazzo J."/>
            <person name="Carlos C."/>
            <person name="Flanigan W."/>
            <person name="Grubbs K.J."/>
            <person name="Horn H.A."/>
            <person name="Hoffmann F.M."/>
            <person name="Klassen J.L."/>
            <person name="Knack J.J."/>
            <person name="Lewin G.R."/>
            <person name="McDonald B.R."/>
            <person name="Muller L."/>
            <person name="Melo W.G.P."/>
            <person name="Pinto-Tomas A.A."/>
            <person name="Schmitz A."/>
            <person name="Wendt-Pienkowski E."/>
            <person name="Wildman S."/>
            <person name="Zhao M."/>
            <person name="Zhang F."/>
            <person name="Bugni T.S."/>
            <person name="Andes D.R."/>
            <person name="Pupo M.T."/>
            <person name="Currie C.R."/>
        </authorList>
    </citation>
    <scope>NUCLEOTIDE SEQUENCE [LARGE SCALE GENOMIC DNA]</scope>
    <source>
        <strain evidence="9 10">SID5840</strain>
    </source>
</reference>
<keyword evidence="4 7" id="KW-1133">Transmembrane helix</keyword>
<dbReference type="Pfam" id="PF11700">
    <property type="entry name" value="ATG22"/>
    <property type="match status" value="1"/>
</dbReference>
<dbReference type="AlphaFoldDB" id="A0A7K2IYW7"/>
<dbReference type="InterPro" id="IPR050495">
    <property type="entry name" value="ATG22/LtaA_families"/>
</dbReference>
<name>A0A7K2IYW7_9ACTN</name>
<evidence type="ECO:0000313" key="9">
    <source>
        <dbReference type="EMBL" id="MYR35159.1"/>
    </source>
</evidence>
<feature type="region of interest" description="Disordered" evidence="6">
    <location>
        <begin position="1"/>
        <end position="39"/>
    </location>
</feature>
<feature type="transmembrane region" description="Helical" evidence="7">
    <location>
        <begin position="378"/>
        <end position="402"/>
    </location>
</feature>
<dbReference type="Proteomes" id="UP000467124">
    <property type="component" value="Unassembled WGS sequence"/>
</dbReference>
<dbReference type="InterPro" id="IPR024671">
    <property type="entry name" value="Atg22-like"/>
</dbReference>
<feature type="transmembrane region" description="Helical" evidence="7">
    <location>
        <begin position="135"/>
        <end position="153"/>
    </location>
</feature>
<evidence type="ECO:0000259" key="8">
    <source>
        <dbReference type="PROSITE" id="PS50850"/>
    </source>
</evidence>
<proteinExistence type="predicted"/>
<dbReference type="InterPro" id="IPR020846">
    <property type="entry name" value="MFS_dom"/>
</dbReference>
<feature type="transmembrane region" description="Helical" evidence="7">
    <location>
        <begin position="289"/>
        <end position="309"/>
    </location>
</feature>
<comment type="subcellular location">
    <subcellularLocation>
        <location evidence="1">Cell membrane</location>
        <topology evidence="1">Multi-pass membrane protein</topology>
    </subcellularLocation>
</comment>
<feature type="transmembrane region" description="Helical" evidence="7">
    <location>
        <begin position="45"/>
        <end position="67"/>
    </location>
</feature>
<evidence type="ECO:0000313" key="10">
    <source>
        <dbReference type="Proteomes" id="UP000467124"/>
    </source>
</evidence>
<keyword evidence="2" id="KW-0813">Transport</keyword>
<feature type="transmembrane region" description="Helical" evidence="7">
    <location>
        <begin position="443"/>
        <end position="462"/>
    </location>
</feature>
<feature type="transmembrane region" description="Helical" evidence="7">
    <location>
        <begin position="193"/>
        <end position="217"/>
    </location>
</feature>
<evidence type="ECO:0000256" key="2">
    <source>
        <dbReference type="ARBA" id="ARBA00022448"/>
    </source>
</evidence>
<feature type="compositionally biased region" description="Basic and acidic residues" evidence="6">
    <location>
        <begin position="1"/>
        <end position="13"/>
    </location>
</feature>
<keyword evidence="3 7" id="KW-0812">Transmembrane</keyword>
<evidence type="ECO:0000256" key="3">
    <source>
        <dbReference type="ARBA" id="ARBA00022692"/>
    </source>
</evidence>
<evidence type="ECO:0000256" key="7">
    <source>
        <dbReference type="SAM" id="Phobius"/>
    </source>
</evidence>
<evidence type="ECO:0000256" key="1">
    <source>
        <dbReference type="ARBA" id="ARBA00004651"/>
    </source>
</evidence>
<dbReference type="PANTHER" id="PTHR23519">
    <property type="entry name" value="AUTOPHAGY-RELATED PROTEIN 22"/>
    <property type="match status" value="1"/>
</dbReference>
<feature type="transmembrane region" description="Helical" evidence="7">
    <location>
        <begin position="229"/>
        <end position="252"/>
    </location>
</feature>
<accession>A0A7K2IYW7</accession>